<proteinExistence type="predicted"/>
<name>A0ABX8TUK2_9ACTN</name>
<gene>
    <name evidence="2" type="ORF">Nocox_07725</name>
</gene>
<evidence type="ECO:0000313" key="3">
    <source>
        <dbReference type="Proteomes" id="UP000824681"/>
    </source>
</evidence>
<evidence type="ECO:0000313" key="2">
    <source>
        <dbReference type="EMBL" id="QYC39170.1"/>
    </source>
</evidence>
<reference evidence="2 3" key="1">
    <citation type="journal article" date="2021" name="ACS Chem. Biol.">
        <title>Genomic-Led Discovery of a Novel Glycopeptide Antibiotic by Nonomuraea coxensis DSM 45129.</title>
        <authorList>
            <person name="Yushchuk O."/>
            <person name="Vior N.M."/>
            <person name="Andreo-Vidal A."/>
            <person name="Berini F."/>
            <person name="Ruckert C."/>
            <person name="Busche T."/>
            <person name="Binda E."/>
            <person name="Kalinowski J."/>
            <person name="Truman A.W."/>
            <person name="Marinelli F."/>
        </authorList>
    </citation>
    <scope>NUCLEOTIDE SEQUENCE [LARGE SCALE GENOMIC DNA]</scope>
    <source>
        <strain evidence="2 3">DSM 45129</strain>
    </source>
</reference>
<dbReference type="Pfam" id="PF04149">
    <property type="entry name" value="DUF397"/>
    <property type="match status" value="1"/>
</dbReference>
<dbReference type="Proteomes" id="UP000824681">
    <property type="component" value="Chromosome"/>
</dbReference>
<accession>A0ABX8TUK2</accession>
<protein>
    <recommendedName>
        <fullName evidence="1">DUF397 domain-containing protein</fullName>
    </recommendedName>
</protein>
<dbReference type="InterPro" id="IPR007278">
    <property type="entry name" value="DUF397"/>
</dbReference>
<feature type="domain" description="DUF397" evidence="1">
    <location>
        <begin position="12"/>
        <end position="63"/>
    </location>
</feature>
<dbReference type="EMBL" id="CP068985">
    <property type="protein sequence ID" value="QYC39170.1"/>
    <property type="molecule type" value="Genomic_DNA"/>
</dbReference>
<dbReference type="RefSeq" id="WP_020546741.1">
    <property type="nucleotide sequence ID" value="NZ_CP068985.1"/>
</dbReference>
<evidence type="ECO:0000259" key="1">
    <source>
        <dbReference type="Pfam" id="PF04149"/>
    </source>
</evidence>
<sequence>MSDNMDLDTHPQWRTSSYCNGGNCVEVALLSSDTIGVRDNKNPESPVLTFTLTEWSRFVGGVRESR</sequence>
<organism evidence="2 3">
    <name type="scientific">Nonomuraea coxensis DSM 45129</name>
    <dbReference type="NCBI Taxonomy" id="1122611"/>
    <lineage>
        <taxon>Bacteria</taxon>
        <taxon>Bacillati</taxon>
        <taxon>Actinomycetota</taxon>
        <taxon>Actinomycetes</taxon>
        <taxon>Streptosporangiales</taxon>
        <taxon>Streptosporangiaceae</taxon>
        <taxon>Nonomuraea</taxon>
    </lineage>
</organism>
<keyword evidence="3" id="KW-1185">Reference proteome</keyword>